<dbReference type="GO" id="GO:0004722">
    <property type="term" value="F:protein serine/threonine phosphatase activity"/>
    <property type="evidence" value="ECO:0007669"/>
    <property type="project" value="UniProtKB-EC"/>
</dbReference>
<proteinExistence type="inferred from homology"/>
<evidence type="ECO:0000256" key="2">
    <source>
        <dbReference type="ARBA" id="ARBA00022801"/>
    </source>
</evidence>
<evidence type="ECO:0000256" key="6">
    <source>
        <dbReference type="SAM" id="MobiDB-lite"/>
    </source>
</evidence>
<dbReference type="InterPro" id="IPR029021">
    <property type="entry name" value="Prot-tyrosine_phosphatase-like"/>
</dbReference>
<protein>
    <recommendedName>
        <fullName evidence="7">Dual specificity phosphatase catalytic domain-containing protein</fullName>
    </recommendedName>
</protein>
<sequence>METVQRSGMSDRMSREVAKPVLLEIDSGVAPRRATGSHDRPWRKSAEAVREERRVTRELLGPTSGGVDLGAVHTVLAVRELLEKEAGDGSYGLIEVAATALLQVATNASPESEVASARASLLSAVKDAELSDSLARWEQRLRARRGDGGSASMKKLQLMHEVIPRLWLGGWAALQDDCRALQKHGVTHVLSVMSADQRRLPDFVKASHYVRVDDSEEAAVLLASHFQPIVQFIDGALATGGTVYVHCGAGISRFDIEACIAG</sequence>
<dbReference type="GO" id="GO:0007165">
    <property type="term" value="P:signal transduction"/>
    <property type="evidence" value="ECO:0007669"/>
    <property type="project" value="TreeGrafter"/>
</dbReference>
<dbReference type="InterPro" id="IPR000340">
    <property type="entry name" value="Dual-sp_phosphatase_cat-dom"/>
</dbReference>
<keyword evidence="2" id="KW-0378">Hydrolase</keyword>
<evidence type="ECO:0000256" key="1">
    <source>
        <dbReference type="ARBA" id="ARBA00008601"/>
    </source>
</evidence>
<name>A0A7S3FF64_9EUKA</name>
<dbReference type="PANTHER" id="PTHR45948:SF2">
    <property type="entry name" value="DUAL SPECIFICITY PROTEIN PHOSPHATASE"/>
    <property type="match status" value="1"/>
</dbReference>
<dbReference type="Gene3D" id="3.90.190.10">
    <property type="entry name" value="Protein tyrosine phosphatase superfamily"/>
    <property type="match status" value="1"/>
</dbReference>
<dbReference type="EMBL" id="HBHX01063797">
    <property type="protein sequence ID" value="CAE0144376.1"/>
    <property type="molecule type" value="Transcribed_RNA"/>
</dbReference>
<dbReference type="Pfam" id="PF00782">
    <property type="entry name" value="DSPc"/>
    <property type="match status" value="1"/>
</dbReference>
<dbReference type="CDD" id="cd14498">
    <property type="entry name" value="DSP"/>
    <property type="match status" value="1"/>
</dbReference>
<dbReference type="AlphaFoldDB" id="A0A7S3FF64"/>
<accession>A0A7S3FF64</accession>
<comment type="catalytic activity">
    <reaction evidence="5">
        <text>O-phospho-L-threonyl-[protein] + H2O = L-threonyl-[protein] + phosphate</text>
        <dbReference type="Rhea" id="RHEA:47004"/>
        <dbReference type="Rhea" id="RHEA-COMP:11060"/>
        <dbReference type="Rhea" id="RHEA-COMP:11605"/>
        <dbReference type="ChEBI" id="CHEBI:15377"/>
        <dbReference type="ChEBI" id="CHEBI:30013"/>
        <dbReference type="ChEBI" id="CHEBI:43474"/>
        <dbReference type="ChEBI" id="CHEBI:61977"/>
        <dbReference type="EC" id="3.1.3.16"/>
    </reaction>
</comment>
<reference evidence="8" key="1">
    <citation type="submission" date="2021-01" db="EMBL/GenBank/DDBJ databases">
        <authorList>
            <person name="Corre E."/>
            <person name="Pelletier E."/>
            <person name="Niang G."/>
            <person name="Scheremetjew M."/>
            <person name="Finn R."/>
            <person name="Kale V."/>
            <person name="Holt S."/>
            <person name="Cochrane G."/>
            <person name="Meng A."/>
            <person name="Brown T."/>
            <person name="Cohen L."/>
        </authorList>
    </citation>
    <scope>NUCLEOTIDE SEQUENCE</scope>
    <source>
        <strain evidence="8">CCMP281</strain>
    </source>
</reference>
<dbReference type="GO" id="GO:0004725">
    <property type="term" value="F:protein tyrosine phosphatase activity"/>
    <property type="evidence" value="ECO:0007669"/>
    <property type="project" value="TreeGrafter"/>
</dbReference>
<evidence type="ECO:0000256" key="4">
    <source>
        <dbReference type="ARBA" id="ARBA00047761"/>
    </source>
</evidence>
<feature type="domain" description="Dual specificity phosphatase catalytic" evidence="7">
    <location>
        <begin position="166"/>
        <end position="253"/>
    </location>
</feature>
<dbReference type="SUPFAM" id="SSF52799">
    <property type="entry name" value="(Phosphotyrosine protein) phosphatases II"/>
    <property type="match status" value="1"/>
</dbReference>
<feature type="region of interest" description="Disordered" evidence="6">
    <location>
        <begin position="28"/>
        <end position="48"/>
    </location>
</feature>
<evidence type="ECO:0000313" key="8">
    <source>
        <dbReference type="EMBL" id="CAE0144376.1"/>
    </source>
</evidence>
<dbReference type="PANTHER" id="PTHR45948">
    <property type="entry name" value="DUAL SPECIFICITY PROTEIN PHOSPHATASE DDB_G0269404-RELATED"/>
    <property type="match status" value="1"/>
</dbReference>
<dbReference type="GO" id="GO:0005829">
    <property type="term" value="C:cytosol"/>
    <property type="evidence" value="ECO:0007669"/>
    <property type="project" value="TreeGrafter"/>
</dbReference>
<evidence type="ECO:0000259" key="7">
    <source>
        <dbReference type="Pfam" id="PF00782"/>
    </source>
</evidence>
<gene>
    <name evidence="8" type="ORF">HERI1096_LOCUS35302</name>
</gene>
<organism evidence="8">
    <name type="scientific">Haptolina ericina</name>
    <dbReference type="NCBI Taxonomy" id="156174"/>
    <lineage>
        <taxon>Eukaryota</taxon>
        <taxon>Haptista</taxon>
        <taxon>Haptophyta</taxon>
        <taxon>Prymnesiophyceae</taxon>
        <taxon>Prymnesiales</taxon>
        <taxon>Prymnesiaceae</taxon>
        <taxon>Haptolina</taxon>
    </lineage>
</organism>
<comment type="similarity">
    <text evidence="1">Belongs to the protein-tyrosine phosphatase family. Non-receptor class dual specificity subfamily.</text>
</comment>
<evidence type="ECO:0000256" key="5">
    <source>
        <dbReference type="ARBA" id="ARBA00048336"/>
    </source>
</evidence>
<feature type="compositionally biased region" description="Basic and acidic residues" evidence="6">
    <location>
        <begin position="36"/>
        <end position="48"/>
    </location>
</feature>
<evidence type="ECO:0000256" key="3">
    <source>
        <dbReference type="ARBA" id="ARBA00022912"/>
    </source>
</evidence>
<keyword evidence="3" id="KW-0904">Protein phosphatase</keyword>
<comment type="catalytic activity">
    <reaction evidence="4">
        <text>O-phospho-L-seryl-[protein] + H2O = L-seryl-[protein] + phosphate</text>
        <dbReference type="Rhea" id="RHEA:20629"/>
        <dbReference type="Rhea" id="RHEA-COMP:9863"/>
        <dbReference type="Rhea" id="RHEA-COMP:11604"/>
        <dbReference type="ChEBI" id="CHEBI:15377"/>
        <dbReference type="ChEBI" id="CHEBI:29999"/>
        <dbReference type="ChEBI" id="CHEBI:43474"/>
        <dbReference type="ChEBI" id="CHEBI:83421"/>
        <dbReference type="EC" id="3.1.3.16"/>
    </reaction>
</comment>